<accession>A0ABP8V8B4</accession>
<name>A0ABP8V8B4_9GAMM</name>
<sequence>MRVRHSLSLIVLVSMLVACATSVDHLPVTTGTTEQTGSQSNQVTVQYLGVGGLLIRYGDTALLTAPSFSNPALLGLPPGPFQPIAPDNERIDALMPQVDDVEMILVGHAHYDHLMDVPRVMEKHALKANVYGSQTMKHSIAGSVSEDRIVVVNGKAAKGDDVGEWLYAPSGKLRIMAIESEHAPHVMGITFMQGRYEEDLPALPWHSFGWKEGKTFAYLIDFLDDKGKSVYRVHYQDAASTPPLGFVPELAAADERRVDLAFHCVGAFEQVDNYPEGLVTDIQPRNSILGHWEDFFGNDPTGDQQGIRLTSIDDFIQRLETVQADDAKWYLPDTFAVMHFPVSQ</sequence>
<dbReference type="EMBL" id="BAABFL010000471">
    <property type="protein sequence ID" value="GAA4652209.1"/>
    <property type="molecule type" value="Genomic_DNA"/>
</dbReference>
<comment type="caution">
    <text evidence="2">The sequence shown here is derived from an EMBL/GenBank/DDBJ whole genome shotgun (WGS) entry which is preliminary data.</text>
</comment>
<feature type="chain" id="PRO_5045432971" evidence="1">
    <location>
        <begin position="21"/>
        <end position="344"/>
    </location>
</feature>
<dbReference type="SUPFAM" id="SSF56281">
    <property type="entry name" value="Metallo-hydrolase/oxidoreductase"/>
    <property type="match status" value="1"/>
</dbReference>
<dbReference type="InterPro" id="IPR050114">
    <property type="entry name" value="UPF0173_UPF0282_UlaG_hydrolase"/>
</dbReference>
<organism evidence="2 3">
    <name type="scientific">Kistimonas scapharcae</name>
    <dbReference type="NCBI Taxonomy" id="1036133"/>
    <lineage>
        <taxon>Bacteria</taxon>
        <taxon>Pseudomonadati</taxon>
        <taxon>Pseudomonadota</taxon>
        <taxon>Gammaproteobacteria</taxon>
        <taxon>Oceanospirillales</taxon>
        <taxon>Endozoicomonadaceae</taxon>
        <taxon>Kistimonas</taxon>
    </lineage>
</organism>
<dbReference type="PANTHER" id="PTHR43546">
    <property type="entry name" value="UPF0173 METAL-DEPENDENT HYDROLASE MJ1163-RELATED"/>
    <property type="match status" value="1"/>
</dbReference>
<dbReference type="PANTHER" id="PTHR43546:SF3">
    <property type="entry name" value="UPF0173 METAL-DEPENDENT HYDROLASE MJ1163"/>
    <property type="match status" value="1"/>
</dbReference>
<keyword evidence="1" id="KW-0732">Signal</keyword>
<feature type="signal peptide" evidence="1">
    <location>
        <begin position="1"/>
        <end position="20"/>
    </location>
</feature>
<gene>
    <name evidence="2" type="ORF">GCM10023116_44930</name>
</gene>
<dbReference type="Proteomes" id="UP001500604">
    <property type="component" value="Unassembled WGS sequence"/>
</dbReference>
<evidence type="ECO:0000313" key="3">
    <source>
        <dbReference type="Proteomes" id="UP001500604"/>
    </source>
</evidence>
<protein>
    <submittedName>
        <fullName evidence="2">MBL fold metallo-hydrolase</fullName>
    </submittedName>
</protein>
<evidence type="ECO:0000256" key="1">
    <source>
        <dbReference type="SAM" id="SignalP"/>
    </source>
</evidence>
<dbReference type="PROSITE" id="PS51257">
    <property type="entry name" value="PROKAR_LIPOPROTEIN"/>
    <property type="match status" value="1"/>
</dbReference>
<keyword evidence="3" id="KW-1185">Reference proteome</keyword>
<reference evidence="3" key="1">
    <citation type="journal article" date="2019" name="Int. J. Syst. Evol. Microbiol.">
        <title>The Global Catalogue of Microorganisms (GCM) 10K type strain sequencing project: providing services to taxonomists for standard genome sequencing and annotation.</title>
        <authorList>
            <consortium name="The Broad Institute Genomics Platform"/>
            <consortium name="The Broad Institute Genome Sequencing Center for Infectious Disease"/>
            <person name="Wu L."/>
            <person name="Ma J."/>
        </authorList>
    </citation>
    <scope>NUCLEOTIDE SEQUENCE [LARGE SCALE GENOMIC DNA]</scope>
    <source>
        <strain evidence="3">JCM 17805</strain>
    </source>
</reference>
<evidence type="ECO:0000313" key="2">
    <source>
        <dbReference type="EMBL" id="GAA4652209.1"/>
    </source>
</evidence>
<dbReference type="InterPro" id="IPR036866">
    <property type="entry name" value="RibonucZ/Hydroxyglut_hydro"/>
</dbReference>
<proteinExistence type="predicted"/>
<dbReference type="RefSeq" id="WP_345198728.1">
    <property type="nucleotide sequence ID" value="NZ_BAABFL010000471.1"/>
</dbReference>
<dbReference type="Gene3D" id="3.60.15.10">
    <property type="entry name" value="Ribonuclease Z/Hydroxyacylglutathione hydrolase-like"/>
    <property type="match status" value="1"/>
</dbReference>